<proteinExistence type="predicted"/>
<evidence type="ECO:0000313" key="1">
    <source>
        <dbReference type="EMBL" id="MPC47201.1"/>
    </source>
</evidence>
<comment type="caution">
    <text evidence="1">The sequence shown here is derived from an EMBL/GenBank/DDBJ whole genome shotgun (WGS) entry which is preliminary data.</text>
</comment>
<name>A0A5B7FIQ7_PORTR</name>
<organism evidence="1 2">
    <name type="scientific">Portunus trituberculatus</name>
    <name type="common">Swimming crab</name>
    <name type="synonym">Neptunus trituberculatus</name>
    <dbReference type="NCBI Taxonomy" id="210409"/>
    <lineage>
        <taxon>Eukaryota</taxon>
        <taxon>Metazoa</taxon>
        <taxon>Ecdysozoa</taxon>
        <taxon>Arthropoda</taxon>
        <taxon>Crustacea</taxon>
        <taxon>Multicrustacea</taxon>
        <taxon>Malacostraca</taxon>
        <taxon>Eumalacostraca</taxon>
        <taxon>Eucarida</taxon>
        <taxon>Decapoda</taxon>
        <taxon>Pleocyemata</taxon>
        <taxon>Brachyura</taxon>
        <taxon>Eubrachyura</taxon>
        <taxon>Portunoidea</taxon>
        <taxon>Portunidae</taxon>
        <taxon>Portuninae</taxon>
        <taxon>Portunus</taxon>
    </lineage>
</organism>
<reference evidence="1 2" key="1">
    <citation type="submission" date="2019-05" db="EMBL/GenBank/DDBJ databases">
        <title>Another draft genome of Portunus trituberculatus and its Hox gene families provides insights of decapod evolution.</title>
        <authorList>
            <person name="Jeong J.-H."/>
            <person name="Song I."/>
            <person name="Kim S."/>
            <person name="Choi T."/>
            <person name="Kim D."/>
            <person name="Ryu S."/>
            <person name="Kim W."/>
        </authorList>
    </citation>
    <scope>NUCLEOTIDE SEQUENCE [LARGE SCALE GENOMIC DNA]</scope>
    <source>
        <tissue evidence="1">Muscle</tissue>
    </source>
</reference>
<gene>
    <name evidence="1" type="ORF">E2C01_040938</name>
</gene>
<accession>A0A5B7FIQ7</accession>
<evidence type="ECO:0000313" key="2">
    <source>
        <dbReference type="Proteomes" id="UP000324222"/>
    </source>
</evidence>
<dbReference type="EMBL" id="VSRR010007609">
    <property type="protein sequence ID" value="MPC47201.1"/>
    <property type="molecule type" value="Genomic_DNA"/>
</dbReference>
<keyword evidence="2" id="KW-1185">Reference proteome</keyword>
<sequence length="248" mass="26313">MVVAEISTTVFSFHMMRLNIEHTTTTITPNGYDLCPTIQQTHMALSKAKLAEGIKNKVGTLHLHPCLWAWVGHDPLGEGIHNVHQTDLLPNSDDPICGQRGDFLGILIHWVLHAILSQAITMPRHGDLSAFLTAAAVVSDVNIQSAPVKVGASVAPSGKMPERRFTTTPELRPSGSSVITDTPRWFWCCWCWSGPPSSPASSAAAARAESGSFTCPLPASSCPTSSPPAVTSLKAVANASLGWSAGAN</sequence>
<dbReference type="AlphaFoldDB" id="A0A5B7FIQ7"/>
<dbReference type="Proteomes" id="UP000324222">
    <property type="component" value="Unassembled WGS sequence"/>
</dbReference>
<protein>
    <submittedName>
        <fullName evidence="1">Uncharacterized protein</fullName>
    </submittedName>
</protein>